<gene>
    <name evidence="10" type="ORF">CTheo_4465</name>
</gene>
<keyword evidence="5" id="KW-0159">Chromosome partition</keyword>
<feature type="domain" description="GINS subunit" evidence="8">
    <location>
        <begin position="75"/>
        <end position="171"/>
    </location>
</feature>
<proteinExistence type="inferred from homology"/>
<dbReference type="GO" id="GO:0006260">
    <property type="term" value="P:DNA replication"/>
    <property type="evidence" value="ECO:0007669"/>
    <property type="project" value="UniProtKB-KW"/>
</dbReference>
<name>A0A5N5QKM1_9AGAM</name>
<dbReference type="Gene3D" id="3.40.5.50">
    <property type="match status" value="1"/>
</dbReference>
<evidence type="ECO:0000313" key="10">
    <source>
        <dbReference type="EMBL" id="KAB5592083.1"/>
    </source>
</evidence>
<dbReference type="SUPFAM" id="SSF158573">
    <property type="entry name" value="GINS helical bundle-like"/>
    <property type="match status" value="1"/>
</dbReference>
<evidence type="ECO:0000259" key="9">
    <source>
        <dbReference type="Pfam" id="PF25005"/>
    </source>
</evidence>
<dbReference type="OrthoDB" id="1938138at2759"/>
<sequence>MALPSALLHGTTPQELEFIAAEELVTIVPTISMERIRLMSGVYGPFRPPARSKTPLWFAANLKLKRKCYIVPPDWLNVEWLQEKLREETTQDGFTCRKANSTWLNSAYDDIISCERVRNLLKDIREARQAKLRAGLKDLDHLQLAFPNICAMEVNELRPFFVKAMEVKGKLFAPPLDNDNTMAATADATFGSTAGWGNSSFDMDTT</sequence>
<evidence type="ECO:0000256" key="1">
    <source>
        <dbReference type="ARBA" id="ARBA00004123"/>
    </source>
</evidence>
<dbReference type="Proteomes" id="UP000383932">
    <property type="component" value="Unassembled WGS sequence"/>
</dbReference>
<evidence type="ECO:0000256" key="3">
    <source>
        <dbReference type="ARBA" id="ARBA00015139"/>
    </source>
</evidence>
<organism evidence="10 11">
    <name type="scientific">Ceratobasidium theobromae</name>
    <dbReference type="NCBI Taxonomy" id="1582974"/>
    <lineage>
        <taxon>Eukaryota</taxon>
        <taxon>Fungi</taxon>
        <taxon>Dikarya</taxon>
        <taxon>Basidiomycota</taxon>
        <taxon>Agaricomycotina</taxon>
        <taxon>Agaricomycetes</taxon>
        <taxon>Cantharellales</taxon>
        <taxon>Ceratobasidiaceae</taxon>
        <taxon>Ceratobasidium</taxon>
    </lineage>
</organism>
<evidence type="ECO:0000259" key="8">
    <source>
        <dbReference type="Pfam" id="PF05916"/>
    </source>
</evidence>
<comment type="caution">
    <text evidence="10">The sequence shown here is derived from an EMBL/GenBank/DDBJ whole genome shotgun (WGS) entry which is preliminary data.</text>
</comment>
<dbReference type="CDD" id="cd21694">
    <property type="entry name" value="GINS_B_Psf2"/>
    <property type="match status" value="1"/>
</dbReference>
<evidence type="ECO:0000256" key="7">
    <source>
        <dbReference type="PIRNR" id="PIRNR028998"/>
    </source>
</evidence>
<dbReference type="Pfam" id="PF05916">
    <property type="entry name" value="Sld5"/>
    <property type="match status" value="1"/>
</dbReference>
<dbReference type="InterPro" id="IPR056784">
    <property type="entry name" value="PSF2_N"/>
</dbReference>
<comment type="subunit">
    <text evidence="7">Component of the GINS complex.</text>
</comment>
<keyword evidence="11" id="KW-1185">Reference proteome</keyword>
<dbReference type="Gene3D" id="1.20.58.1020">
    <property type="match status" value="1"/>
</dbReference>
<dbReference type="CDD" id="cd11712">
    <property type="entry name" value="GINS_A_psf2"/>
    <property type="match status" value="1"/>
</dbReference>
<dbReference type="AlphaFoldDB" id="A0A5N5QKM1"/>
<dbReference type="PANTHER" id="PTHR12772:SF0">
    <property type="entry name" value="DNA REPLICATION COMPLEX GINS PROTEIN PSF2"/>
    <property type="match status" value="1"/>
</dbReference>
<dbReference type="PANTHER" id="PTHR12772">
    <property type="entry name" value="DNA REPLICATION COMPLEX GINS PROTEIN PSF2"/>
    <property type="match status" value="1"/>
</dbReference>
<dbReference type="InterPro" id="IPR036224">
    <property type="entry name" value="GINS_bundle-like_dom_sf"/>
</dbReference>
<comment type="similarity">
    <text evidence="2 7">Belongs to the GINS2/PSF2 family.</text>
</comment>
<dbReference type="FunFam" id="3.40.5.50:FF:000001">
    <property type="entry name" value="DNA replication complex GINS protein PSF2"/>
    <property type="match status" value="1"/>
</dbReference>
<protein>
    <recommendedName>
        <fullName evidence="3 7">DNA replication complex GINS protein PSF2</fullName>
    </recommendedName>
</protein>
<comment type="subcellular location">
    <subcellularLocation>
        <location evidence="1 7">Nucleus</location>
    </subcellularLocation>
</comment>
<evidence type="ECO:0000313" key="11">
    <source>
        <dbReference type="Proteomes" id="UP000383932"/>
    </source>
</evidence>
<evidence type="ECO:0000256" key="4">
    <source>
        <dbReference type="ARBA" id="ARBA00022705"/>
    </source>
</evidence>
<reference evidence="10 11" key="1">
    <citation type="journal article" date="2019" name="Fungal Biol. Biotechnol.">
        <title>Draft genome sequence of fastidious pathogen Ceratobasidium theobromae, which causes vascular-streak dieback in Theobroma cacao.</title>
        <authorList>
            <person name="Ali S.S."/>
            <person name="Asman A."/>
            <person name="Shao J."/>
            <person name="Firmansyah A.P."/>
            <person name="Susilo A.W."/>
            <person name="Rosmana A."/>
            <person name="McMahon P."/>
            <person name="Junaid M."/>
            <person name="Guest D."/>
            <person name="Kheng T.Y."/>
            <person name="Meinhardt L.W."/>
            <person name="Bailey B.A."/>
        </authorList>
    </citation>
    <scope>NUCLEOTIDE SEQUENCE [LARGE SCALE GENOMIC DNA]</scope>
    <source>
        <strain evidence="10 11">CT2</strain>
    </source>
</reference>
<dbReference type="InterPro" id="IPR021151">
    <property type="entry name" value="GINS_A"/>
</dbReference>
<dbReference type="GO" id="GO:0000811">
    <property type="term" value="C:GINS complex"/>
    <property type="evidence" value="ECO:0007669"/>
    <property type="project" value="TreeGrafter"/>
</dbReference>
<accession>A0A5N5QKM1</accession>
<evidence type="ECO:0000256" key="6">
    <source>
        <dbReference type="ARBA" id="ARBA00023242"/>
    </source>
</evidence>
<keyword evidence="6 7" id="KW-0539">Nucleus</keyword>
<evidence type="ECO:0000256" key="2">
    <source>
        <dbReference type="ARBA" id="ARBA00010565"/>
    </source>
</evidence>
<dbReference type="GO" id="GO:0007059">
    <property type="term" value="P:chromosome segregation"/>
    <property type="evidence" value="ECO:0007669"/>
    <property type="project" value="UniProtKB-KW"/>
</dbReference>
<dbReference type="EMBL" id="SSOP01000077">
    <property type="protein sequence ID" value="KAB5592083.1"/>
    <property type="molecule type" value="Genomic_DNA"/>
</dbReference>
<dbReference type="Pfam" id="PF25005">
    <property type="entry name" value="PSF2_N"/>
    <property type="match status" value="1"/>
</dbReference>
<dbReference type="PIRSF" id="PIRSF028998">
    <property type="entry name" value="GINS_Psf2_subgr"/>
    <property type="match status" value="1"/>
</dbReference>
<keyword evidence="4 7" id="KW-0235">DNA replication</keyword>
<dbReference type="InterPro" id="IPR007257">
    <property type="entry name" value="GINS_Psf2"/>
</dbReference>
<dbReference type="GO" id="GO:0000727">
    <property type="term" value="P:double-strand break repair via break-induced replication"/>
    <property type="evidence" value="ECO:0007669"/>
    <property type="project" value="TreeGrafter"/>
</dbReference>
<feature type="domain" description="DNA replication complex GINS protein PSF2 N-terminal" evidence="9">
    <location>
        <begin position="12"/>
        <end position="71"/>
    </location>
</feature>
<dbReference type="SUPFAM" id="SSF160059">
    <property type="entry name" value="PriA/YqbF domain"/>
    <property type="match status" value="1"/>
</dbReference>
<evidence type="ECO:0000256" key="5">
    <source>
        <dbReference type="ARBA" id="ARBA00022829"/>
    </source>
</evidence>